<dbReference type="EMBL" id="CP000828">
    <property type="protein sequence ID" value="ABW29287.1"/>
    <property type="molecule type" value="Genomic_DNA"/>
</dbReference>
<dbReference type="InterPro" id="IPR035897">
    <property type="entry name" value="Toll_tir_struct_dom_sf"/>
</dbReference>
<name>B0CDT5_ACAM1</name>
<reference evidence="2 3" key="1">
    <citation type="journal article" date="2008" name="Proc. Natl. Acad. Sci. U.S.A.">
        <title>Niche adaptation and genome expansion in the chlorophyll d-producing cyanobacterium Acaryochloris marina.</title>
        <authorList>
            <person name="Swingley W.D."/>
            <person name="Chen M."/>
            <person name="Cheung P.C."/>
            <person name="Conrad A.L."/>
            <person name="Dejesa L.C."/>
            <person name="Hao J."/>
            <person name="Honchak B.M."/>
            <person name="Karbach L.E."/>
            <person name="Kurdoglu A."/>
            <person name="Lahiri S."/>
            <person name="Mastrian S.D."/>
            <person name="Miyashita H."/>
            <person name="Page L."/>
            <person name="Ramakrishna P."/>
            <person name="Satoh S."/>
            <person name="Sattley W.M."/>
            <person name="Shimada Y."/>
            <person name="Taylor H.L."/>
            <person name="Tomo T."/>
            <person name="Tsuchiya T."/>
            <person name="Wang Z.T."/>
            <person name="Raymond J."/>
            <person name="Mimuro M."/>
            <person name="Blankenship R.E."/>
            <person name="Touchman J.W."/>
        </authorList>
    </citation>
    <scope>NUCLEOTIDE SEQUENCE [LARGE SCALE GENOMIC DNA]</scope>
    <source>
        <strain evidence="3">MBIC 11017</strain>
    </source>
</reference>
<organism evidence="2 3">
    <name type="scientific">Acaryochloris marina (strain MBIC 11017)</name>
    <dbReference type="NCBI Taxonomy" id="329726"/>
    <lineage>
        <taxon>Bacteria</taxon>
        <taxon>Bacillati</taxon>
        <taxon>Cyanobacteriota</taxon>
        <taxon>Cyanophyceae</taxon>
        <taxon>Acaryochloridales</taxon>
        <taxon>Acaryochloridaceae</taxon>
        <taxon>Acaryochloris</taxon>
    </lineage>
</organism>
<dbReference type="AlphaFoldDB" id="B0CDT5"/>
<dbReference type="InterPro" id="IPR000157">
    <property type="entry name" value="TIR_dom"/>
</dbReference>
<keyword evidence="3" id="KW-1185">Reference proteome</keyword>
<dbReference type="Proteomes" id="UP000000268">
    <property type="component" value="Chromosome"/>
</dbReference>
<dbReference type="eggNOG" id="COG4916">
    <property type="taxonomic scope" value="Bacteria"/>
</dbReference>
<gene>
    <name evidence="2" type="ordered locus">AM1_4308</name>
</gene>
<dbReference type="SUPFAM" id="SSF52200">
    <property type="entry name" value="Toll/Interleukin receptor TIR domain"/>
    <property type="match status" value="1"/>
</dbReference>
<evidence type="ECO:0000259" key="1">
    <source>
        <dbReference type="Pfam" id="PF13676"/>
    </source>
</evidence>
<proteinExistence type="predicted"/>
<dbReference type="Gene3D" id="3.40.50.10140">
    <property type="entry name" value="Toll/interleukin-1 receptor homology (TIR) domain"/>
    <property type="match status" value="1"/>
</dbReference>
<dbReference type="SUPFAM" id="SSF52540">
    <property type="entry name" value="P-loop containing nucleoside triphosphate hydrolases"/>
    <property type="match status" value="1"/>
</dbReference>
<dbReference type="InterPro" id="IPR027417">
    <property type="entry name" value="P-loop_NTPase"/>
</dbReference>
<dbReference type="Gene3D" id="3.40.50.300">
    <property type="entry name" value="P-loop containing nucleotide triphosphate hydrolases"/>
    <property type="match status" value="1"/>
</dbReference>
<evidence type="ECO:0000313" key="2">
    <source>
        <dbReference type="EMBL" id="ABW29287.1"/>
    </source>
</evidence>
<feature type="domain" description="TIR" evidence="1">
    <location>
        <begin position="7"/>
        <end position="126"/>
    </location>
</feature>
<dbReference type="OrthoDB" id="478265at2"/>
<accession>B0CDT5</accession>
<dbReference type="Pfam" id="PF13676">
    <property type="entry name" value="TIR_2"/>
    <property type="match status" value="1"/>
</dbReference>
<dbReference type="HOGENOM" id="CLU_741075_0_0_3"/>
<protein>
    <recommendedName>
        <fullName evidence="1">TIR domain-containing protein</fullName>
    </recommendedName>
</protein>
<dbReference type="RefSeq" id="WP_012164613.1">
    <property type="nucleotide sequence ID" value="NC_009925.1"/>
</dbReference>
<evidence type="ECO:0000313" key="3">
    <source>
        <dbReference type="Proteomes" id="UP000000268"/>
    </source>
</evidence>
<dbReference type="GO" id="GO:0007165">
    <property type="term" value="P:signal transduction"/>
    <property type="evidence" value="ECO:0007669"/>
    <property type="project" value="InterPro"/>
</dbReference>
<sequence>MQKRFRIAFSFAGENRDFVARIANFLADRFSKEQLLYDKFHEGEFARSDLAFYLPSLYEKEADLVVAILCNNYNEKKWCGLEWNAIYSVLMQRKNEEVMLLRFGNCEPTGLFGLAGFVDLDDKTPEETAVLILSRLAINEGRKKEYYLSTNSKDLGWPDITPTLDWPVANHREAKLAFAKLITHRAPFRILPIYGPTEIGKTHLTKQFLRNAFKIPGLTCGRLDFKGSTDIDTELRIFAQNLKIEAPSGRVVSQLSQIFTSLQKIARPTLLIFDTFEMAGEAEAWMQQSLLLSIIRETWLRVIVVGQHTLKVHGEPWDEASISPIELSLPTPEEWFEYGQTYEPGLQLEFVRTAHQYSKGKSTTLAQLLGPSD</sequence>
<dbReference type="eggNOG" id="COG1672">
    <property type="taxonomic scope" value="Bacteria"/>
</dbReference>
<dbReference type="KEGG" id="amr:AM1_4308"/>